<dbReference type="RefSeq" id="WP_191738752.1">
    <property type="nucleotide sequence ID" value="NZ_JACSQB010000014.1"/>
</dbReference>
<dbReference type="PANTHER" id="PTHR43861:SF1">
    <property type="entry name" value="TRANS-ACONITATE 2-METHYLTRANSFERASE"/>
    <property type="match status" value="1"/>
</dbReference>
<organism evidence="2 3">
    <name type="scientific">Clostridium faecium</name>
    <dbReference type="NCBI Taxonomy" id="2762223"/>
    <lineage>
        <taxon>Bacteria</taxon>
        <taxon>Bacillati</taxon>
        <taxon>Bacillota</taxon>
        <taxon>Clostridia</taxon>
        <taxon>Eubacteriales</taxon>
        <taxon>Clostridiaceae</taxon>
        <taxon>Clostridium</taxon>
    </lineage>
</organism>
<evidence type="ECO:0000313" key="3">
    <source>
        <dbReference type="Proteomes" id="UP000627166"/>
    </source>
</evidence>
<proteinExistence type="predicted"/>
<dbReference type="InterPro" id="IPR029063">
    <property type="entry name" value="SAM-dependent_MTases_sf"/>
</dbReference>
<keyword evidence="3" id="KW-1185">Reference proteome</keyword>
<sequence length="192" mass="22855">MENHNIKLFDQISSQWRKNIPKKNYIIAKEIIESLHITKDQSILDVGCGTGILYPIIKDTNISKYIAVDISEKMIKEFLQFYPNADVRLMNFENKIKFEETFDYIIIFNSIPHFYDLNSVFENAYNNLKPHGKFIIAHCRTREDLKEHHKLIGYTSIDPIPKDDTLNKLCNKYNFKEMKIHDINYFYFCCKK</sequence>
<dbReference type="Pfam" id="PF13847">
    <property type="entry name" value="Methyltransf_31"/>
    <property type="match status" value="1"/>
</dbReference>
<evidence type="ECO:0000313" key="2">
    <source>
        <dbReference type="EMBL" id="MBD8045775.1"/>
    </source>
</evidence>
<comment type="caution">
    <text evidence="2">The sequence shown here is derived from an EMBL/GenBank/DDBJ whole genome shotgun (WGS) entry which is preliminary data.</text>
</comment>
<keyword evidence="2" id="KW-0489">Methyltransferase</keyword>
<reference evidence="2 3" key="1">
    <citation type="submission" date="2020-08" db="EMBL/GenBank/DDBJ databases">
        <title>A Genomic Blueprint of the Chicken Gut Microbiome.</title>
        <authorList>
            <person name="Gilroy R."/>
            <person name="Ravi A."/>
            <person name="Getino M."/>
            <person name="Pursley I."/>
            <person name="Horton D.L."/>
            <person name="Alikhan N.-F."/>
            <person name="Baker D."/>
            <person name="Gharbi K."/>
            <person name="Hall N."/>
            <person name="Watson M."/>
            <person name="Adriaenssens E.M."/>
            <person name="Foster-Nyarko E."/>
            <person name="Jarju S."/>
            <person name="Secka A."/>
            <person name="Antonio M."/>
            <person name="Oren A."/>
            <person name="Chaudhuri R."/>
            <person name="La Ragione R.M."/>
            <person name="Hildebrand F."/>
            <person name="Pallen M.J."/>
        </authorList>
    </citation>
    <scope>NUCLEOTIDE SEQUENCE [LARGE SCALE GENOMIC DNA]</scope>
    <source>
        <strain evidence="2 3">N37</strain>
    </source>
</reference>
<dbReference type="Gene3D" id="3.40.50.150">
    <property type="entry name" value="Vaccinia Virus protein VP39"/>
    <property type="match status" value="1"/>
</dbReference>
<dbReference type="GO" id="GO:0032259">
    <property type="term" value="P:methylation"/>
    <property type="evidence" value="ECO:0007669"/>
    <property type="project" value="UniProtKB-KW"/>
</dbReference>
<evidence type="ECO:0000259" key="1">
    <source>
        <dbReference type="Pfam" id="PF13847"/>
    </source>
</evidence>
<dbReference type="PANTHER" id="PTHR43861">
    <property type="entry name" value="TRANS-ACONITATE 2-METHYLTRANSFERASE-RELATED"/>
    <property type="match status" value="1"/>
</dbReference>
<feature type="domain" description="Methyltransferase" evidence="1">
    <location>
        <begin position="38"/>
        <end position="149"/>
    </location>
</feature>
<accession>A0ABR8YNF6</accession>
<name>A0ABR8YNF6_9CLOT</name>
<dbReference type="CDD" id="cd02440">
    <property type="entry name" value="AdoMet_MTases"/>
    <property type="match status" value="1"/>
</dbReference>
<dbReference type="GO" id="GO:0008168">
    <property type="term" value="F:methyltransferase activity"/>
    <property type="evidence" value="ECO:0007669"/>
    <property type="project" value="UniProtKB-KW"/>
</dbReference>
<dbReference type="SUPFAM" id="SSF53335">
    <property type="entry name" value="S-adenosyl-L-methionine-dependent methyltransferases"/>
    <property type="match status" value="1"/>
</dbReference>
<dbReference type="EMBL" id="JACSQB010000014">
    <property type="protein sequence ID" value="MBD8045775.1"/>
    <property type="molecule type" value="Genomic_DNA"/>
</dbReference>
<gene>
    <name evidence="2" type="ORF">H9637_01725</name>
</gene>
<protein>
    <submittedName>
        <fullName evidence="2">Class I SAM-dependent methyltransferase</fullName>
    </submittedName>
</protein>
<dbReference type="Proteomes" id="UP000627166">
    <property type="component" value="Unassembled WGS sequence"/>
</dbReference>
<dbReference type="InterPro" id="IPR025714">
    <property type="entry name" value="Methyltranfer_dom"/>
</dbReference>
<keyword evidence="2" id="KW-0808">Transferase</keyword>